<evidence type="ECO:0000256" key="5">
    <source>
        <dbReference type="ARBA" id="ARBA00022705"/>
    </source>
</evidence>
<keyword evidence="3 11" id="KW-0004">4Fe-4S</keyword>
<dbReference type="GO" id="GO:0006270">
    <property type="term" value="P:DNA replication initiation"/>
    <property type="evidence" value="ECO:0007669"/>
    <property type="project" value="UniProtKB-ARBA"/>
</dbReference>
<protein>
    <recommendedName>
        <fullName evidence="2 11">DNA primase large subunit</fullName>
    </recommendedName>
</protein>
<dbReference type="PANTHER" id="PTHR10537:SF3">
    <property type="entry name" value="DNA PRIMASE LARGE SUBUNIT"/>
    <property type="match status" value="1"/>
</dbReference>
<keyword evidence="7 11" id="KW-0408">Iron</keyword>
<dbReference type="STRING" id="372326.A0A1V4JMM0"/>
<dbReference type="InterPro" id="IPR007238">
    <property type="entry name" value="DNA_primase_lsu_euk/arc"/>
</dbReference>
<dbReference type="GO" id="GO:0005658">
    <property type="term" value="C:alpha DNA polymerase:primase complex"/>
    <property type="evidence" value="ECO:0007669"/>
    <property type="project" value="TreeGrafter"/>
</dbReference>
<feature type="compositionally biased region" description="Low complexity" evidence="13">
    <location>
        <begin position="533"/>
        <end position="547"/>
    </location>
</feature>
<keyword evidence="9 11" id="KW-0238">DNA-binding</keyword>
<evidence type="ECO:0000256" key="7">
    <source>
        <dbReference type="ARBA" id="ARBA00023004"/>
    </source>
</evidence>
<evidence type="ECO:0000256" key="1">
    <source>
        <dbReference type="ARBA" id="ARBA00010564"/>
    </source>
</evidence>
<evidence type="ECO:0000256" key="6">
    <source>
        <dbReference type="ARBA" id="ARBA00022723"/>
    </source>
</evidence>
<dbReference type="Proteomes" id="UP000190648">
    <property type="component" value="Unassembled WGS sequence"/>
</dbReference>
<feature type="binding site" evidence="12">
    <location>
        <position position="420"/>
    </location>
    <ligand>
        <name>[4Fe-4S] cluster</name>
        <dbReference type="ChEBI" id="CHEBI:49883"/>
    </ligand>
</feature>
<dbReference type="OrthoDB" id="421393at2759"/>
<dbReference type="EMBL" id="LSYS01006902">
    <property type="protein sequence ID" value="OPJ73429.1"/>
    <property type="molecule type" value="Genomic_DNA"/>
</dbReference>
<comment type="caution">
    <text evidence="15">The sequence shown here is derived from an EMBL/GenBank/DDBJ whole genome shotgun (WGS) entry which is preliminary data.</text>
</comment>
<comment type="subunit">
    <text evidence="10">Heterodimer of a catalytic subunit PRIM1 and a regulatory subunit PRIM2, also known as the DNA primase complex. Interacts via (C-terminus) with PRIM1. Component of the alpha DNA polymerase complex (also known as the alpha DNA polymerase-primase complex) consisting of four subunits: the catalytic subunit POLA1, the regulatory subunit POLA2, and the primase complex subunits PRIM1 and PRIM2 respectively. Within the complex, POLA1 directly interacts with PRIM2.</text>
</comment>
<dbReference type="GO" id="GO:0051539">
    <property type="term" value="F:4 iron, 4 sulfur cluster binding"/>
    <property type="evidence" value="ECO:0007669"/>
    <property type="project" value="UniProtKB-UniRule"/>
</dbReference>
<sequence length="561" mass="64171">MGPAVALRVREIDELWWHYPGHQTARRDGSGRGWPCAGSWGAGPGAGRPAGEMQFSSAQARGKHLWLSGDRRQLYPHSLQFYLEPPTEDISLSEFESLAIDRLKLLKTVESLGVSYVRNSDQYNSKLASELRKLKFPYKALADDDYEARRKDHISHFILRLAYCQSEELRRWFLQQEMDLFRYRFSQLTDNLMQKFMEHVDLSFEAISEDLKNELASELSTSTPGFTMSKVKEQMFYKVGLADAVDLFRARRVFIKDGFAYVPFKDIVAIVLNNYRAKLSKALALTARSLPSIQSDERLQPLLNHLSHSYIGPDYSVQKSTGKISLEQIDALSVKSFPLCMRQLHKALRDNHHLRHGGRMQYGLFLKGIGLTLEQALEFWKKEFIRGKVDADKFDKGYAYSIRHNYGKEGKRTDYTPYSCMKIIMSNPPSQGDYHGCPFRHSDPELLKQKLQSYKIPPSGITQILDLVKGMHYQLACQKYFELTHDVDDIGFSLNHPNQYFTESQKLLSGGREPKKEVSNSGNTQQKNNSQESMNSNSTPTSSNTTTDAELEGLEAYFTED</sequence>
<gene>
    <name evidence="15" type="primary">PRIM2</name>
    <name evidence="15" type="ORF">AV530_005784</name>
</gene>
<keyword evidence="4 11" id="KW-0639">Primosome</keyword>
<dbReference type="PIRSF" id="PIRSF009449">
    <property type="entry name" value="DNA_primase_large_subunit"/>
    <property type="match status" value="1"/>
</dbReference>
<evidence type="ECO:0000256" key="13">
    <source>
        <dbReference type="SAM" id="MobiDB-lite"/>
    </source>
</evidence>
<keyword evidence="8 11" id="KW-0411">Iron-sulfur</keyword>
<feature type="binding site" evidence="12">
    <location>
        <position position="340"/>
    </location>
    <ligand>
        <name>[4Fe-4S] cluster</name>
        <dbReference type="ChEBI" id="CHEBI:49883"/>
    </ligand>
</feature>
<dbReference type="PANTHER" id="PTHR10537">
    <property type="entry name" value="DNA PRIMASE LARGE SUBUNIT"/>
    <property type="match status" value="1"/>
</dbReference>
<dbReference type="Pfam" id="PF04104">
    <property type="entry name" value="DNA_primase_lrg"/>
    <property type="match status" value="1"/>
</dbReference>
<dbReference type="AlphaFoldDB" id="A0A1V4JMM0"/>
<dbReference type="InterPro" id="IPR058560">
    <property type="entry name" value="DNA_primase_C"/>
</dbReference>
<evidence type="ECO:0000256" key="11">
    <source>
        <dbReference type="PIRNR" id="PIRNR009449"/>
    </source>
</evidence>
<keyword evidence="5 11" id="KW-0235">DNA replication</keyword>
<evidence type="ECO:0000256" key="3">
    <source>
        <dbReference type="ARBA" id="ARBA00022485"/>
    </source>
</evidence>
<feature type="domain" description="DNA primase large subunit C-terminal" evidence="14">
    <location>
        <begin position="331"/>
        <end position="501"/>
    </location>
</feature>
<name>A0A1V4JMM0_PATFA</name>
<dbReference type="InterPro" id="IPR016558">
    <property type="entry name" value="DNA_primase_lsu_euk"/>
</dbReference>
<dbReference type="GO" id="GO:0006269">
    <property type="term" value="P:DNA replication, synthesis of primer"/>
    <property type="evidence" value="ECO:0007669"/>
    <property type="project" value="UniProtKB-KW"/>
</dbReference>
<dbReference type="CDD" id="cd07322">
    <property type="entry name" value="PriL_PriS_Eukaryotic"/>
    <property type="match status" value="1"/>
</dbReference>
<dbReference type="GO" id="GO:0003677">
    <property type="term" value="F:DNA binding"/>
    <property type="evidence" value="ECO:0007669"/>
    <property type="project" value="UniProtKB-UniRule"/>
</dbReference>
<evidence type="ECO:0000259" key="14">
    <source>
        <dbReference type="Pfam" id="PF04104"/>
    </source>
</evidence>
<evidence type="ECO:0000313" key="16">
    <source>
        <dbReference type="Proteomes" id="UP000190648"/>
    </source>
</evidence>
<evidence type="ECO:0000256" key="9">
    <source>
        <dbReference type="ARBA" id="ARBA00023125"/>
    </source>
</evidence>
<comment type="similarity">
    <text evidence="1 11">Belongs to the eukaryotic-type primase large subunit family.</text>
</comment>
<keyword evidence="16" id="KW-1185">Reference proteome</keyword>
<dbReference type="GO" id="GO:0046872">
    <property type="term" value="F:metal ion binding"/>
    <property type="evidence" value="ECO:0007669"/>
    <property type="project" value="UniProtKB-UniRule"/>
</dbReference>
<feature type="binding site" evidence="12">
    <location>
        <position position="437"/>
    </location>
    <ligand>
        <name>[4Fe-4S] cluster</name>
        <dbReference type="ChEBI" id="CHEBI:49883"/>
    </ligand>
</feature>
<evidence type="ECO:0000256" key="4">
    <source>
        <dbReference type="ARBA" id="ARBA00022515"/>
    </source>
</evidence>
<dbReference type="FunFam" id="1.20.930.80:FF:000001">
    <property type="entry name" value="DNA primase large subunit"/>
    <property type="match status" value="1"/>
</dbReference>
<feature type="binding site" evidence="12">
    <location>
        <position position="477"/>
    </location>
    <ligand>
        <name>[4Fe-4S] cluster</name>
        <dbReference type="ChEBI" id="CHEBI:49883"/>
    </ligand>
</feature>
<feature type="region of interest" description="Disordered" evidence="13">
    <location>
        <begin position="506"/>
        <end position="561"/>
    </location>
</feature>
<proteinExistence type="inferred from homology"/>
<evidence type="ECO:0000256" key="10">
    <source>
        <dbReference type="ARBA" id="ARBA00061902"/>
    </source>
</evidence>
<feature type="compositionally biased region" description="Polar residues" evidence="13">
    <location>
        <begin position="519"/>
        <end position="532"/>
    </location>
</feature>
<evidence type="ECO:0000256" key="2">
    <source>
        <dbReference type="ARBA" id="ARBA00019038"/>
    </source>
</evidence>
<evidence type="ECO:0000256" key="8">
    <source>
        <dbReference type="ARBA" id="ARBA00023014"/>
    </source>
</evidence>
<comment type="cofactor">
    <cofactor evidence="11">
        <name>[4Fe-4S] cluster</name>
        <dbReference type="ChEBI" id="CHEBI:49883"/>
    </cofactor>
    <text evidence="11">Binds 1 [4Fe-4S] cluster.</text>
</comment>
<dbReference type="Pfam" id="PF26466">
    <property type="entry name" value="DNA_primase_lrg_N"/>
    <property type="match status" value="1"/>
</dbReference>
<accession>A0A1V4JMM0</accession>
<comment type="function">
    <text evidence="11">Regulatory subunit of the DNA primase complex and component of the DNA polymerase alpha complex (also known as the alpha DNA polymerase-primase complex) which play an essential role in the initiation of DNA synthesis. The primase subunit of the polymerase alpha complex initiates DNA synthesis by oligomerising short RNA primers on both leading and lagging strands.</text>
</comment>
<organism evidence="15 16">
    <name type="scientific">Patagioenas fasciata monilis</name>
    <dbReference type="NCBI Taxonomy" id="372326"/>
    <lineage>
        <taxon>Eukaryota</taxon>
        <taxon>Metazoa</taxon>
        <taxon>Chordata</taxon>
        <taxon>Craniata</taxon>
        <taxon>Vertebrata</taxon>
        <taxon>Euteleostomi</taxon>
        <taxon>Archelosauria</taxon>
        <taxon>Archosauria</taxon>
        <taxon>Dinosauria</taxon>
        <taxon>Saurischia</taxon>
        <taxon>Theropoda</taxon>
        <taxon>Coelurosauria</taxon>
        <taxon>Aves</taxon>
        <taxon>Neognathae</taxon>
        <taxon>Neoaves</taxon>
        <taxon>Columbimorphae</taxon>
        <taxon>Columbiformes</taxon>
        <taxon>Columbidae</taxon>
        <taxon>Patagioenas</taxon>
    </lineage>
</organism>
<feature type="compositionally biased region" description="Acidic residues" evidence="13">
    <location>
        <begin position="549"/>
        <end position="561"/>
    </location>
</feature>
<reference evidence="15 16" key="1">
    <citation type="submission" date="2016-02" db="EMBL/GenBank/DDBJ databases">
        <title>Band-tailed pigeon sequencing and assembly.</title>
        <authorList>
            <person name="Soares A.E."/>
            <person name="Novak B.J."/>
            <person name="Rice E.S."/>
            <person name="O'Connell B."/>
            <person name="Chang D."/>
            <person name="Weber S."/>
            <person name="Shapiro B."/>
        </authorList>
    </citation>
    <scope>NUCLEOTIDE SEQUENCE [LARGE SCALE GENOMIC DNA]</scope>
    <source>
        <strain evidence="15">BTP2013</strain>
        <tissue evidence="15">Blood</tissue>
    </source>
</reference>
<keyword evidence="6 11" id="KW-0479">Metal-binding</keyword>
<dbReference type="Gene3D" id="1.20.930.80">
    <property type="match status" value="1"/>
</dbReference>
<evidence type="ECO:0000256" key="12">
    <source>
        <dbReference type="PIRSR" id="PIRSR009449-1"/>
    </source>
</evidence>
<evidence type="ECO:0000313" key="15">
    <source>
        <dbReference type="EMBL" id="OPJ73429.1"/>
    </source>
</evidence>